<comment type="similarity">
    <text evidence="2">Belongs to the NOP16 family.</text>
</comment>
<dbReference type="KEGG" id="gtt:GUITHDRAFT_140689"/>
<reference evidence="7" key="3">
    <citation type="submission" date="2016-03" db="UniProtKB">
        <authorList>
            <consortium name="EnsemblProtists"/>
        </authorList>
    </citation>
    <scope>IDENTIFICATION</scope>
</reference>
<dbReference type="OMA" id="WDHKLTT"/>
<dbReference type="GO" id="GO:0005730">
    <property type="term" value="C:nucleolus"/>
    <property type="evidence" value="ECO:0007669"/>
    <property type="project" value="UniProtKB-SubCell"/>
</dbReference>
<protein>
    <recommendedName>
        <fullName evidence="3">Nucleolar protein 16</fullName>
    </recommendedName>
</protein>
<comment type="subcellular location">
    <subcellularLocation>
        <location evidence="1">Nucleus</location>
        <location evidence="1">Nucleolus</location>
    </subcellularLocation>
</comment>
<dbReference type="AlphaFoldDB" id="L1J442"/>
<feature type="region of interest" description="Disordered" evidence="5">
    <location>
        <begin position="1"/>
        <end position="22"/>
    </location>
</feature>
<accession>L1J442</accession>
<evidence type="ECO:0000256" key="4">
    <source>
        <dbReference type="ARBA" id="ARBA00023242"/>
    </source>
</evidence>
<dbReference type="HOGENOM" id="CLU_1463910_0_0_1"/>
<evidence type="ECO:0000256" key="1">
    <source>
        <dbReference type="ARBA" id="ARBA00004604"/>
    </source>
</evidence>
<dbReference type="RefSeq" id="XP_005830087.1">
    <property type="nucleotide sequence ID" value="XM_005830030.1"/>
</dbReference>
<evidence type="ECO:0000313" key="8">
    <source>
        <dbReference type="Proteomes" id="UP000011087"/>
    </source>
</evidence>
<evidence type="ECO:0000256" key="3">
    <source>
        <dbReference type="ARBA" id="ARBA00015522"/>
    </source>
</evidence>
<dbReference type="STRING" id="905079.L1J442"/>
<reference evidence="8" key="2">
    <citation type="submission" date="2012-11" db="EMBL/GenBank/DDBJ databases">
        <authorList>
            <person name="Kuo A."/>
            <person name="Curtis B.A."/>
            <person name="Tanifuji G."/>
            <person name="Burki F."/>
            <person name="Gruber A."/>
            <person name="Irimia M."/>
            <person name="Maruyama S."/>
            <person name="Arias M.C."/>
            <person name="Ball S.G."/>
            <person name="Gile G.H."/>
            <person name="Hirakawa Y."/>
            <person name="Hopkins J.F."/>
            <person name="Rensing S.A."/>
            <person name="Schmutz J."/>
            <person name="Symeonidi A."/>
            <person name="Elias M."/>
            <person name="Eveleigh R.J."/>
            <person name="Herman E.K."/>
            <person name="Klute M.J."/>
            <person name="Nakayama T."/>
            <person name="Obornik M."/>
            <person name="Reyes-Prieto A."/>
            <person name="Armbrust E.V."/>
            <person name="Aves S.J."/>
            <person name="Beiko R.G."/>
            <person name="Coutinho P."/>
            <person name="Dacks J.B."/>
            <person name="Durnford D.G."/>
            <person name="Fast N.M."/>
            <person name="Green B.R."/>
            <person name="Grisdale C."/>
            <person name="Hempe F."/>
            <person name="Henrissat B."/>
            <person name="Hoppner M.P."/>
            <person name="Ishida K.-I."/>
            <person name="Kim E."/>
            <person name="Koreny L."/>
            <person name="Kroth P.G."/>
            <person name="Liu Y."/>
            <person name="Malik S.-B."/>
            <person name="Maier U.G."/>
            <person name="McRose D."/>
            <person name="Mock T."/>
            <person name="Neilson J.A."/>
            <person name="Onodera N.T."/>
            <person name="Poole A.M."/>
            <person name="Pritham E.J."/>
            <person name="Richards T.A."/>
            <person name="Rocap G."/>
            <person name="Roy S.W."/>
            <person name="Sarai C."/>
            <person name="Schaack S."/>
            <person name="Shirato S."/>
            <person name="Slamovits C.H."/>
            <person name="Spencer D.F."/>
            <person name="Suzuki S."/>
            <person name="Worden A.Z."/>
            <person name="Zauner S."/>
            <person name="Barry K."/>
            <person name="Bell C."/>
            <person name="Bharti A.K."/>
            <person name="Crow J.A."/>
            <person name="Grimwood J."/>
            <person name="Kramer R."/>
            <person name="Lindquist E."/>
            <person name="Lucas S."/>
            <person name="Salamov A."/>
            <person name="McFadden G.I."/>
            <person name="Lane C.E."/>
            <person name="Keeling P.J."/>
            <person name="Gray M.W."/>
            <person name="Grigoriev I.V."/>
            <person name="Archibald J.M."/>
        </authorList>
    </citation>
    <scope>NUCLEOTIDE SEQUENCE</scope>
    <source>
        <strain evidence="8">CCMP2712</strain>
    </source>
</reference>
<dbReference type="GeneID" id="17299845"/>
<keyword evidence="4" id="KW-0539">Nucleus</keyword>
<reference evidence="6 8" key="1">
    <citation type="journal article" date="2012" name="Nature">
        <title>Algal genomes reveal evolutionary mosaicism and the fate of nucleomorphs.</title>
        <authorList>
            <consortium name="DOE Joint Genome Institute"/>
            <person name="Curtis B.A."/>
            <person name="Tanifuji G."/>
            <person name="Burki F."/>
            <person name="Gruber A."/>
            <person name="Irimia M."/>
            <person name="Maruyama S."/>
            <person name="Arias M.C."/>
            <person name="Ball S.G."/>
            <person name="Gile G.H."/>
            <person name="Hirakawa Y."/>
            <person name="Hopkins J.F."/>
            <person name="Kuo A."/>
            <person name="Rensing S.A."/>
            <person name="Schmutz J."/>
            <person name="Symeonidi A."/>
            <person name="Elias M."/>
            <person name="Eveleigh R.J."/>
            <person name="Herman E.K."/>
            <person name="Klute M.J."/>
            <person name="Nakayama T."/>
            <person name="Obornik M."/>
            <person name="Reyes-Prieto A."/>
            <person name="Armbrust E.V."/>
            <person name="Aves S.J."/>
            <person name="Beiko R.G."/>
            <person name="Coutinho P."/>
            <person name="Dacks J.B."/>
            <person name="Durnford D.G."/>
            <person name="Fast N.M."/>
            <person name="Green B.R."/>
            <person name="Grisdale C.J."/>
            <person name="Hempel F."/>
            <person name="Henrissat B."/>
            <person name="Hoppner M.P."/>
            <person name="Ishida K."/>
            <person name="Kim E."/>
            <person name="Koreny L."/>
            <person name="Kroth P.G."/>
            <person name="Liu Y."/>
            <person name="Malik S.B."/>
            <person name="Maier U.G."/>
            <person name="McRose D."/>
            <person name="Mock T."/>
            <person name="Neilson J.A."/>
            <person name="Onodera N.T."/>
            <person name="Poole A.M."/>
            <person name="Pritham E.J."/>
            <person name="Richards T.A."/>
            <person name="Rocap G."/>
            <person name="Roy S.W."/>
            <person name="Sarai C."/>
            <person name="Schaack S."/>
            <person name="Shirato S."/>
            <person name="Slamovits C.H."/>
            <person name="Spencer D.F."/>
            <person name="Suzuki S."/>
            <person name="Worden A.Z."/>
            <person name="Zauner S."/>
            <person name="Barry K."/>
            <person name="Bell C."/>
            <person name="Bharti A.K."/>
            <person name="Crow J.A."/>
            <person name="Grimwood J."/>
            <person name="Kramer R."/>
            <person name="Lindquist E."/>
            <person name="Lucas S."/>
            <person name="Salamov A."/>
            <person name="McFadden G.I."/>
            <person name="Lane C.E."/>
            <person name="Keeling P.J."/>
            <person name="Gray M.W."/>
            <person name="Grigoriev I.V."/>
            <person name="Archibald J.M."/>
        </authorList>
    </citation>
    <scope>NUCLEOTIDE SEQUENCE</scope>
    <source>
        <strain evidence="6 8">CCMP2712</strain>
    </source>
</reference>
<name>L1J442_GUITC</name>
<dbReference type="PANTHER" id="PTHR13243:SF1">
    <property type="entry name" value="NUCLEOLAR PROTEIN 16"/>
    <property type="match status" value="1"/>
</dbReference>
<gene>
    <name evidence="6" type="ORF">GUITHDRAFT_140689</name>
</gene>
<dbReference type="Proteomes" id="UP000011087">
    <property type="component" value="Unassembled WGS sequence"/>
</dbReference>
<dbReference type="PANTHER" id="PTHR13243">
    <property type="entry name" value="HSPC111 PROTEIN-RELATED"/>
    <property type="match status" value="1"/>
</dbReference>
<dbReference type="EMBL" id="JH993012">
    <property type="protein sequence ID" value="EKX43107.1"/>
    <property type="molecule type" value="Genomic_DNA"/>
</dbReference>
<dbReference type="OrthoDB" id="285729at2759"/>
<dbReference type="Pfam" id="PF09420">
    <property type="entry name" value="Nop16"/>
    <property type="match status" value="1"/>
</dbReference>
<evidence type="ECO:0000256" key="2">
    <source>
        <dbReference type="ARBA" id="ARBA00008479"/>
    </source>
</evidence>
<evidence type="ECO:0000313" key="6">
    <source>
        <dbReference type="EMBL" id="EKX43107.1"/>
    </source>
</evidence>
<dbReference type="InterPro" id="IPR019002">
    <property type="entry name" value="Ribosome_biogenesis_Nop16"/>
</dbReference>
<sequence length="185" mass="20833">MARSRGAVKKAKAHVVTQKQKRNPLKPISKILPKAVSVWKGKDTVRSNYEKMGLAAELNSDASIATCLSTREGLIRGKKSSSLSLSSGQIQEMRARVENAAPSRLFMFEGDQEFVEALQKKYGNDYERMAKDRKLNRFQHTPGQIRRKVEKYLKVKEAGLVEKRGIATKLPCHTWNAGTGKKKEF</sequence>
<keyword evidence="8" id="KW-1185">Reference proteome</keyword>
<evidence type="ECO:0000313" key="7">
    <source>
        <dbReference type="EnsemblProtists" id="EKX43107"/>
    </source>
</evidence>
<dbReference type="PaxDb" id="55529-EKX43107"/>
<dbReference type="EnsemblProtists" id="EKX43107">
    <property type="protein sequence ID" value="EKX43107"/>
    <property type="gene ID" value="GUITHDRAFT_140689"/>
</dbReference>
<evidence type="ECO:0000256" key="5">
    <source>
        <dbReference type="SAM" id="MobiDB-lite"/>
    </source>
</evidence>
<proteinExistence type="inferred from homology"/>
<organism evidence="6">
    <name type="scientific">Guillardia theta (strain CCMP2712)</name>
    <name type="common">Cryptophyte</name>
    <dbReference type="NCBI Taxonomy" id="905079"/>
    <lineage>
        <taxon>Eukaryota</taxon>
        <taxon>Cryptophyceae</taxon>
        <taxon>Pyrenomonadales</taxon>
        <taxon>Geminigeraceae</taxon>
        <taxon>Guillardia</taxon>
    </lineage>
</organism>
<dbReference type="GO" id="GO:0042273">
    <property type="term" value="P:ribosomal large subunit biogenesis"/>
    <property type="evidence" value="ECO:0007669"/>
    <property type="project" value="TreeGrafter"/>
</dbReference>